<protein>
    <submittedName>
        <fullName evidence="2">Uncharacterized protein</fullName>
    </submittedName>
</protein>
<reference evidence="2" key="1">
    <citation type="submission" date="2021-02" db="EMBL/GenBank/DDBJ databases">
        <authorList>
            <person name="Dougan E. K."/>
            <person name="Rhodes N."/>
            <person name="Thang M."/>
            <person name="Chan C."/>
        </authorList>
    </citation>
    <scope>NUCLEOTIDE SEQUENCE</scope>
</reference>
<dbReference type="EMBL" id="CAJNDS010002328">
    <property type="protein sequence ID" value="CAE7435294.1"/>
    <property type="molecule type" value="Genomic_DNA"/>
</dbReference>
<feature type="region of interest" description="Disordered" evidence="1">
    <location>
        <begin position="1"/>
        <end position="106"/>
    </location>
</feature>
<gene>
    <name evidence="2" type="ORF">SNAT2548_LOCUS23647</name>
</gene>
<accession>A0A812REE2</accession>
<feature type="compositionally biased region" description="Polar residues" evidence="1">
    <location>
        <begin position="54"/>
        <end position="66"/>
    </location>
</feature>
<evidence type="ECO:0000256" key="1">
    <source>
        <dbReference type="SAM" id="MobiDB-lite"/>
    </source>
</evidence>
<feature type="non-terminal residue" evidence="2">
    <location>
        <position position="1"/>
    </location>
</feature>
<name>A0A812REE2_9DINO</name>
<sequence>FERPHWPRARHRGSNPADYEEGLEHVGKVPSLFDRQVSHGRANRRDGHVPCRSNGGSQRTSLQVQGTSSDRRSSADTTGPVGVRTTQSSGNSDFEHMGPLGTARQF</sequence>
<comment type="caution">
    <text evidence="2">The sequence shown here is derived from an EMBL/GenBank/DDBJ whole genome shotgun (WGS) entry which is preliminary data.</text>
</comment>
<dbReference type="Proteomes" id="UP000604046">
    <property type="component" value="Unassembled WGS sequence"/>
</dbReference>
<evidence type="ECO:0000313" key="3">
    <source>
        <dbReference type="Proteomes" id="UP000604046"/>
    </source>
</evidence>
<dbReference type="AlphaFoldDB" id="A0A812REE2"/>
<feature type="compositionally biased region" description="Basic residues" evidence="1">
    <location>
        <begin position="1"/>
        <end position="13"/>
    </location>
</feature>
<evidence type="ECO:0000313" key="2">
    <source>
        <dbReference type="EMBL" id="CAE7435294.1"/>
    </source>
</evidence>
<organism evidence="2 3">
    <name type="scientific">Symbiodinium natans</name>
    <dbReference type="NCBI Taxonomy" id="878477"/>
    <lineage>
        <taxon>Eukaryota</taxon>
        <taxon>Sar</taxon>
        <taxon>Alveolata</taxon>
        <taxon>Dinophyceae</taxon>
        <taxon>Suessiales</taxon>
        <taxon>Symbiodiniaceae</taxon>
        <taxon>Symbiodinium</taxon>
    </lineage>
</organism>
<proteinExistence type="predicted"/>
<keyword evidence="3" id="KW-1185">Reference proteome</keyword>